<feature type="domain" description="Rhodanese" evidence="3">
    <location>
        <begin position="184"/>
        <end position="296"/>
    </location>
</feature>
<dbReference type="Pfam" id="PF00581">
    <property type="entry name" value="Rhodanese"/>
    <property type="match status" value="2"/>
</dbReference>
<dbReference type="GO" id="GO:0004792">
    <property type="term" value="F:thiosulfate-cyanide sulfurtransferase activity"/>
    <property type="evidence" value="ECO:0007669"/>
    <property type="project" value="TreeGrafter"/>
</dbReference>
<protein>
    <submittedName>
        <fullName evidence="4">Sulfurtransferase</fullName>
    </submittedName>
</protein>
<sequence length="297" mass="32313">MRSRCMEQTDSDISGRKWIDFGDMSITISIDELAQRINKGSNNIILASLWSAQEGGGYAQFNSEHISTARFCDTAAALASAPSSAEGRNPLPTQDVLARWFVQWGLTKDRQVVVYDNQRGLYAARAWWVLKWAGVQDVVILDGGQQAWEAAGHETLGGPGNPHGYSTIKPDLGHMPVATIEDVRAHKGILIDARESNRFGGCKERLDLKAGHIPGAVNVPSRDLLTEEGLFKSPEEIREIFAGVGVHSADDVIIYSGSGNHSAQAIIAMNIAGLGTPRHYIGGWSQWSANPKNPVER</sequence>
<dbReference type="InterPro" id="IPR045078">
    <property type="entry name" value="TST/MPST-like"/>
</dbReference>
<accession>A0A6I8MHL9</accession>
<dbReference type="AlphaFoldDB" id="A0A6I8MHL9"/>
<reference evidence="4 5" key="1">
    <citation type="submission" date="2019-11" db="EMBL/GenBank/DDBJ databases">
        <authorList>
            <person name="Brisse S."/>
        </authorList>
    </citation>
    <scope>NUCLEOTIDE SEQUENCE [LARGE SCALE GENOMIC DNA]</scope>
    <source>
        <strain evidence="4">FRC0190</strain>
    </source>
</reference>
<dbReference type="SUPFAM" id="SSF52821">
    <property type="entry name" value="Rhodanese/Cell cycle control phosphatase"/>
    <property type="match status" value="2"/>
</dbReference>
<evidence type="ECO:0000259" key="3">
    <source>
        <dbReference type="PROSITE" id="PS50206"/>
    </source>
</evidence>
<dbReference type="InterPro" id="IPR001763">
    <property type="entry name" value="Rhodanese-like_dom"/>
</dbReference>
<dbReference type="PANTHER" id="PTHR11364:SF27">
    <property type="entry name" value="SULFURTRANSFERASE"/>
    <property type="match status" value="1"/>
</dbReference>
<dbReference type="InterPro" id="IPR036873">
    <property type="entry name" value="Rhodanese-like_dom_sf"/>
</dbReference>
<evidence type="ECO:0000256" key="1">
    <source>
        <dbReference type="ARBA" id="ARBA00022679"/>
    </source>
</evidence>
<dbReference type="CDD" id="cd01448">
    <property type="entry name" value="TST_Repeat_1"/>
    <property type="match status" value="1"/>
</dbReference>
<dbReference type="CDD" id="cd01449">
    <property type="entry name" value="TST_Repeat_2"/>
    <property type="match status" value="1"/>
</dbReference>
<evidence type="ECO:0000313" key="4">
    <source>
        <dbReference type="EMBL" id="VZH86205.1"/>
    </source>
</evidence>
<evidence type="ECO:0000256" key="2">
    <source>
        <dbReference type="ARBA" id="ARBA00022737"/>
    </source>
</evidence>
<dbReference type="Gene3D" id="3.40.250.10">
    <property type="entry name" value="Rhodanese-like domain"/>
    <property type="match status" value="2"/>
</dbReference>
<dbReference type="KEGG" id="crf:FRC0190_02131"/>
<feature type="domain" description="Rhodanese" evidence="3">
    <location>
        <begin position="52"/>
        <end position="157"/>
    </location>
</feature>
<dbReference type="PANTHER" id="PTHR11364">
    <property type="entry name" value="THIOSULFATE SULFERTANSFERASE"/>
    <property type="match status" value="1"/>
</dbReference>
<proteinExistence type="predicted"/>
<keyword evidence="1 4" id="KW-0808">Transferase</keyword>
<evidence type="ECO:0000313" key="5">
    <source>
        <dbReference type="Proteomes" id="UP000423525"/>
    </source>
</evidence>
<keyword evidence="2" id="KW-0677">Repeat</keyword>
<dbReference type="EMBL" id="LR738855">
    <property type="protein sequence ID" value="VZH86205.1"/>
    <property type="molecule type" value="Genomic_DNA"/>
</dbReference>
<gene>
    <name evidence="4" type="ORF">FRC0190_02131</name>
</gene>
<name>A0A6I8MHL9_9CORY</name>
<organism evidence="4 5">
    <name type="scientific">Corynebacterium rouxii</name>
    <dbReference type="NCBI Taxonomy" id="2719119"/>
    <lineage>
        <taxon>Bacteria</taxon>
        <taxon>Bacillati</taxon>
        <taxon>Actinomycetota</taxon>
        <taxon>Actinomycetes</taxon>
        <taxon>Mycobacteriales</taxon>
        <taxon>Corynebacteriaceae</taxon>
        <taxon>Corynebacterium</taxon>
    </lineage>
</organism>
<dbReference type="Proteomes" id="UP000423525">
    <property type="component" value="Chromosome"/>
</dbReference>
<dbReference type="PROSITE" id="PS50206">
    <property type="entry name" value="RHODANESE_3"/>
    <property type="match status" value="2"/>
</dbReference>
<dbReference type="SMART" id="SM00450">
    <property type="entry name" value="RHOD"/>
    <property type="match status" value="2"/>
</dbReference>